<evidence type="ECO:0000313" key="4">
    <source>
        <dbReference type="Proteomes" id="UP000325415"/>
    </source>
</evidence>
<accession>A0A5N6S7G0</accession>
<dbReference type="GeneID" id="78126755"/>
<dbReference type="InterPro" id="IPR004843">
    <property type="entry name" value="Calcineurin-like_PHP"/>
</dbReference>
<evidence type="ECO:0000256" key="1">
    <source>
        <dbReference type="RuleBase" id="RU362119"/>
    </source>
</evidence>
<feature type="domain" description="Calcineurin-like phosphoesterase" evidence="2">
    <location>
        <begin position="5"/>
        <end position="252"/>
    </location>
</feature>
<dbReference type="InterPro" id="IPR006179">
    <property type="entry name" value="5_nucleotidase/apyrase"/>
</dbReference>
<keyword evidence="1" id="KW-0547">Nucleotide-binding</keyword>
<protein>
    <submittedName>
        <fullName evidence="3">Metallophosphoesterase</fullName>
    </submittedName>
</protein>
<dbReference type="PANTHER" id="PTHR11575:SF6">
    <property type="entry name" value="2',3'-CYCLIC-NUCLEOTIDE 2'-PHOSPHODIESTERASE_3'-NUCLEOTIDASE"/>
    <property type="match status" value="1"/>
</dbReference>
<dbReference type="GO" id="GO:0030288">
    <property type="term" value="C:outer membrane-bounded periplasmic space"/>
    <property type="evidence" value="ECO:0007669"/>
    <property type="project" value="TreeGrafter"/>
</dbReference>
<dbReference type="SUPFAM" id="SSF56300">
    <property type="entry name" value="Metallo-dependent phosphatases"/>
    <property type="match status" value="1"/>
</dbReference>
<dbReference type="Proteomes" id="UP000325415">
    <property type="component" value="Unassembled WGS sequence"/>
</dbReference>
<dbReference type="OrthoDB" id="1016457at2"/>
<comment type="caution">
    <text evidence="3">The sequence shown here is derived from an EMBL/GenBank/DDBJ whole genome shotgun (WGS) entry which is preliminary data.</text>
</comment>
<dbReference type="PANTHER" id="PTHR11575">
    <property type="entry name" value="5'-NUCLEOTIDASE-RELATED"/>
    <property type="match status" value="1"/>
</dbReference>
<evidence type="ECO:0000313" key="3">
    <source>
        <dbReference type="EMBL" id="KAE8129155.1"/>
    </source>
</evidence>
<dbReference type="Pfam" id="PF00149">
    <property type="entry name" value="Metallophos"/>
    <property type="match status" value="1"/>
</dbReference>
<dbReference type="GO" id="GO:0016787">
    <property type="term" value="F:hydrolase activity"/>
    <property type="evidence" value="ECO:0007669"/>
    <property type="project" value="UniProtKB-KW"/>
</dbReference>
<comment type="similarity">
    <text evidence="1">Belongs to the 5'-nucleotidase family.</text>
</comment>
<keyword evidence="1" id="KW-0378">Hydrolase</keyword>
<dbReference type="Gene3D" id="3.60.21.10">
    <property type="match status" value="1"/>
</dbReference>
<keyword evidence="4" id="KW-1185">Reference proteome</keyword>
<dbReference type="EMBL" id="QDAG01000003">
    <property type="protein sequence ID" value="KAE8129155.1"/>
    <property type="molecule type" value="Genomic_DNA"/>
</dbReference>
<dbReference type="GO" id="GO:0009166">
    <property type="term" value="P:nucleotide catabolic process"/>
    <property type="evidence" value="ECO:0007669"/>
    <property type="project" value="InterPro"/>
</dbReference>
<sequence length="459" mass="50248">MTTITILGTSDIHGFLPTSLGLEPTDISAASHGSAGILSGAAIRHAHGSEHTLLIDAGDYYFGSPYATFAHCVRANDTQTTQPAQTDGGSAFLSPLTKSALICGYDAMAPGNHDFDHGVGVLRAQQPFLGEKLVCCNVFDLSGTRIFPAYRILELADVSVAVIGAVTGALPQLTAFANTADIIVDDAVQCIADAVHEVRKQVDLVILAYHGGIERDMADGRPTQYDTGEDQAYRILDSIQGIDGMICGHQHRTAYGESHGALYVQPGYQGEFVGAMRFELEADHSIRSQSASLFDTTALDPEHALDVQSNLALREAFNLPRYRRWLEGPIDVSHFAQYVTDKTGIRSYRYTWRDGCCKPFETARSTSPRISVETFKRSFPSPYALSVFRLTEEEYQALAERDIIAWSGSQHPRPETLGGYRVITNDPQAFPAYRLERCSVDNVFDEYIAQVADSTRYAA</sequence>
<proteinExistence type="inferred from homology"/>
<gene>
    <name evidence="3" type="ORF">DDE84_03485</name>
</gene>
<reference evidence="3 4" key="1">
    <citation type="submission" date="2018-04" db="EMBL/GenBank/DDBJ databases">
        <authorList>
            <person name="Eckel V.P."/>
            <person name="Vogel R.F."/>
        </authorList>
    </citation>
    <scope>NUCLEOTIDE SEQUENCE [LARGE SCALE GENOMIC DNA]</scope>
    <source>
        <strain evidence="4">TMW 2.1764</strain>
    </source>
</reference>
<name>A0A5N6S7G0_9BIFI</name>
<dbReference type="RefSeq" id="WP_152580363.1">
    <property type="nucleotide sequence ID" value="NZ_QDAG01000003.1"/>
</dbReference>
<evidence type="ECO:0000259" key="2">
    <source>
        <dbReference type="Pfam" id="PF00149"/>
    </source>
</evidence>
<organism evidence="3 4">
    <name type="scientific">Bifidobacterium tibiigranuli</name>
    <dbReference type="NCBI Taxonomy" id="2172043"/>
    <lineage>
        <taxon>Bacteria</taxon>
        <taxon>Bacillati</taxon>
        <taxon>Actinomycetota</taxon>
        <taxon>Actinomycetes</taxon>
        <taxon>Bifidobacteriales</taxon>
        <taxon>Bifidobacteriaceae</taxon>
        <taxon>Bifidobacterium</taxon>
    </lineage>
</organism>
<dbReference type="InterPro" id="IPR029052">
    <property type="entry name" value="Metallo-depent_PP-like"/>
</dbReference>
<dbReference type="AlphaFoldDB" id="A0A5N6S7G0"/>
<dbReference type="GO" id="GO:0000166">
    <property type="term" value="F:nucleotide binding"/>
    <property type="evidence" value="ECO:0007669"/>
    <property type="project" value="UniProtKB-KW"/>
</dbReference>
<dbReference type="PRINTS" id="PR01607">
    <property type="entry name" value="APYRASEFAMLY"/>
</dbReference>